<dbReference type="RefSeq" id="WP_092107047.1">
    <property type="nucleotide sequence ID" value="NZ_FOCN01000002.1"/>
</dbReference>
<accession>A0A1H8BU66</accession>
<dbReference type="InterPro" id="IPR009937">
    <property type="entry name" value="Phage_holin_3_6"/>
</dbReference>
<dbReference type="STRING" id="1424661.SAMN05216281_102108"/>
<evidence type="ECO:0000313" key="2">
    <source>
        <dbReference type="Proteomes" id="UP000297654"/>
    </source>
</evidence>
<keyword evidence="2" id="KW-1185">Reference proteome</keyword>
<dbReference type="EMBL" id="SOFF01000030">
    <property type="protein sequence ID" value="TFB89134.1"/>
    <property type="molecule type" value="Genomic_DNA"/>
</dbReference>
<dbReference type="AlphaFoldDB" id="A0A1H8BU66"/>
<proteinExistence type="predicted"/>
<dbReference type="Pfam" id="PF07332">
    <property type="entry name" value="Phage_holin_3_6"/>
    <property type="match status" value="1"/>
</dbReference>
<reference evidence="1 2" key="1">
    <citation type="submission" date="2019-03" db="EMBL/GenBank/DDBJ databases">
        <title>Genomics of glacier-inhabiting Cryobacterium strains.</title>
        <authorList>
            <person name="Liu Q."/>
            <person name="Xin Y.-H."/>
        </authorList>
    </citation>
    <scope>NUCLEOTIDE SEQUENCE [LARGE SCALE GENOMIC DNA]</scope>
    <source>
        <strain evidence="1 2">Hh15</strain>
    </source>
</reference>
<sequence length="138" mass="14856">MTDLHTPSEQKAAETSLGDLLGEVTRDLSTLMRQELELAKAELRQSATRAGKGAGMLGGAGYAALMAVLFLSIALWWGLGYLVGNAWSGLIVAGLWAIIGLVLFVMGRKEMKTVKGAPKTVDSLKKIPDTLKRNEENR</sequence>
<name>A0A1H8BU66_9MICO</name>
<comment type="caution">
    <text evidence="1">The sequence shown here is derived from an EMBL/GenBank/DDBJ whole genome shotgun (WGS) entry which is preliminary data.</text>
</comment>
<dbReference type="Proteomes" id="UP000297654">
    <property type="component" value="Unassembled WGS sequence"/>
</dbReference>
<evidence type="ECO:0000313" key="1">
    <source>
        <dbReference type="EMBL" id="TFB89134.1"/>
    </source>
</evidence>
<dbReference type="OrthoDB" id="3216929at2"/>
<gene>
    <name evidence="1" type="ORF">E3O10_09580</name>
</gene>
<organism evidence="1 2">
    <name type="scientific">Cryobacterium luteum</name>
    <dbReference type="NCBI Taxonomy" id="1424661"/>
    <lineage>
        <taxon>Bacteria</taxon>
        <taxon>Bacillati</taxon>
        <taxon>Actinomycetota</taxon>
        <taxon>Actinomycetes</taxon>
        <taxon>Micrococcales</taxon>
        <taxon>Microbacteriaceae</taxon>
        <taxon>Cryobacterium</taxon>
    </lineage>
</organism>
<protein>
    <submittedName>
        <fullName evidence="1">Phage holin family protein</fullName>
    </submittedName>
</protein>